<dbReference type="InterPro" id="IPR000537">
    <property type="entry name" value="UbiA_prenyltransferase"/>
</dbReference>
<gene>
    <name evidence="6" type="ORF">ENX68_05000</name>
</gene>
<keyword evidence="2 5" id="KW-0812">Transmembrane</keyword>
<dbReference type="GO" id="GO:0016020">
    <property type="term" value="C:membrane"/>
    <property type="evidence" value="ECO:0007669"/>
    <property type="project" value="UniProtKB-SubCell"/>
</dbReference>
<dbReference type="Pfam" id="PF01040">
    <property type="entry name" value="UbiA"/>
    <property type="match status" value="1"/>
</dbReference>
<dbReference type="AlphaFoldDB" id="A0A7V3VUT4"/>
<feature type="transmembrane region" description="Helical" evidence="5">
    <location>
        <begin position="43"/>
        <end position="62"/>
    </location>
</feature>
<keyword evidence="3 5" id="KW-1133">Transmembrane helix</keyword>
<dbReference type="InterPro" id="IPR050475">
    <property type="entry name" value="Prenyltransferase_related"/>
</dbReference>
<feature type="transmembrane region" description="Helical" evidence="5">
    <location>
        <begin position="202"/>
        <end position="224"/>
    </location>
</feature>
<proteinExistence type="predicted"/>
<organism evidence="6">
    <name type="scientific">candidate division WOR-3 bacterium</name>
    <dbReference type="NCBI Taxonomy" id="2052148"/>
    <lineage>
        <taxon>Bacteria</taxon>
        <taxon>Bacteria division WOR-3</taxon>
    </lineage>
</organism>
<feature type="transmembrane region" description="Helical" evidence="5">
    <location>
        <begin position="141"/>
        <end position="160"/>
    </location>
</feature>
<evidence type="ECO:0000313" key="6">
    <source>
        <dbReference type="EMBL" id="HGE78340.1"/>
    </source>
</evidence>
<evidence type="ECO:0000256" key="1">
    <source>
        <dbReference type="ARBA" id="ARBA00004141"/>
    </source>
</evidence>
<comment type="subcellular location">
    <subcellularLocation>
        <location evidence="1">Membrane</location>
        <topology evidence="1">Multi-pass membrane protein</topology>
    </subcellularLocation>
</comment>
<dbReference type="InterPro" id="IPR044878">
    <property type="entry name" value="UbiA_sf"/>
</dbReference>
<dbReference type="PANTHER" id="PTHR42723">
    <property type="entry name" value="CHLOROPHYLL SYNTHASE"/>
    <property type="match status" value="1"/>
</dbReference>
<protein>
    <recommendedName>
        <fullName evidence="7">Prenyltransferase</fullName>
    </recommendedName>
</protein>
<accession>A0A7V3VUT4</accession>
<comment type="caution">
    <text evidence="6">The sequence shown here is derived from an EMBL/GenBank/DDBJ whole genome shotgun (WGS) entry which is preliminary data.</text>
</comment>
<feature type="transmembrane region" description="Helical" evidence="5">
    <location>
        <begin position="12"/>
        <end position="31"/>
    </location>
</feature>
<dbReference type="PANTHER" id="PTHR42723:SF1">
    <property type="entry name" value="CHLOROPHYLL SYNTHASE, CHLOROPLASTIC"/>
    <property type="match status" value="1"/>
</dbReference>
<dbReference type="CDD" id="cd13956">
    <property type="entry name" value="PT_UbiA"/>
    <property type="match status" value="1"/>
</dbReference>
<feature type="transmembrane region" description="Helical" evidence="5">
    <location>
        <begin position="231"/>
        <end position="252"/>
    </location>
</feature>
<dbReference type="GO" id="GO:0016765">
    <property type="term" value="F:transferase activity, transferring alkyl or aryl (other than methyl) groups"/>
    <property type="evidence" value="ECO:0007669"/>
    <property type="project" value="InterPro"/>
</dbReference>
<keyword evidence="4 5" id="KW-0472">Membrane</keyword>
<feature type="transmembrane region" description="Helical" evidence="5">
    <location>
        <begin position="272"/>
        <end position="292"/>
    </location>
</feature>
<dbReference type="EMBL" id="DTOZ01000134">
    <property type="protein sequence ID" value="HGE78340.1"/>
    <property type="molecule type" value="Genomic_DNA"/>
</dbReference>
<evidence type="ECO:0008006" key="7">
    <source>
        <dbReference type="Google" id="ProtNLM"/>
    </source>
</evidence>
<feature type="transmembrane region" description="Helical" evidence="5">
    <location>
        <begin position="95"/>
        <end position="121"/>
    </location>
</feature>
<reference evidence="6" key="1">
    <citation type="journal article" date="2020" name="mSystems">
        <title>Genome- and Community-Level Interaction Insights into Carbon Utilization and Element Cycling Functions of Hydrothermarchaeota in Hydrothermal Sediment.</title>
        <authorList>
            <person name="Zhou Z."/>
            <person name="Liu Y."/>
            <person name="Xu W."/>
            <person name="Pan J."/>
            <person name="Luo Z.H."/>
            <person name="Li M."/>
        </authorList>
    </citation>
    <scope>NUCLEOTIDE SEQUENCE [LARGE SCALE GENOMIC DNA]</scope>
    <source>
        <strain evidence="6">SpSt-961</strain>
    </source>
</reference>
<evidence type="ECO:0000256" key="5">
    <source>
        <dbReference type="SAM" id="Phobius"/>
    </source>
</evidence>
<evidence type="ECO:0000256" key="2">
    <source>
        <dbReference type="ARBA" id="ARBA00022692"/>
    </source>
</evidence>
<dbReference type="Gene3D" id="1.10.357.140">
    <property type="entry name" value="UbiA prenyltransferase"/>
    <property type="match status" value="1"/>
</dbReference>
<sequence length="313" mass="35769">MKTLQSFNLFDYILLLRPLILIPVWNFYLIGNHLADTKAWFSIKSFLGLFIYTMLMGGIYILNQITDIETDRINKKLFILSENYIPLRNAYIEMFVLWGFSISLALFFGLPFFLIVVFSLLLGVSYSLPPIKLKGRPFLDALSNGFGYGILNFLAGWVILRNFEWDTITKLLPYFFSILAVFINTTIVDIEGDKKTGDNTTSVFIGAGASYILSTFLLLCGAILASLNKDLICLIPSTISLPLFFYVTLYYLKNKKINRRFTIVSFRLPGVIFTIITCLIYPGYIPFLILTIGGMKIYYKKRFNINYPSLSQG</sequence>
<name>A0A7V3VUT4_UNCW3</name>
<evidence type="ECO:0000256" key="4">
    <source>
        <dbReference type="ARBA" id="ARBA00023136"/>
    </source>
</evidence>
<evidence type="ECO:0000256" key="3">
    <source>
        <dbReference type="ARBA" id="ARBA00022989"/>
    </source>
</evidence>
<feature type="transmembrane region" description="Helical" evidence="5">
    <location>
        <begin position="172"/>
        <end position="190"/>
    </location>
</feature>